<dbReference type="RefSeq" id="WP_336601757.1">
    <property type="nucleotide sequence ID" value="NZ_JACFYJ010000096.1"/>
</dbReference>
<evidence type="ECO:0000313" key="1">
    <source>
        <dbReference type="EMBL" id="MEI6002112.1"/>
    </source>
</evidence>
<reference evidence="1 2" key="1">
    <citation type="journal article" date="2022" name="Arch. Microbiol.">
        <title>Paraburkholderia bengalensis sp. nov. isolated from roots of Oryza sativa, IR64.</title>
        <authorList>
            <person name="Nag P."/>
            <person name="Mondal N."/>
            <person name="Sarkar J."/>
            <person name="Das S."/>
        </authorList>
    </citation>
    <scope>NUCLEOTIDE SEQUENCE [LARGE SCALE GENOMIC DNA]</scope>
    <source>
        <strain evidence="1 2">IR64_4_BI</strain>
    </source>
</reference>
<dbReference type="EMBL" id="JACFYJ010000096">
    <property type="protein sequence ID" value="MEI6002112.1"/>
    <property type="molecule type" value="Genomic_DNA"/>
</dbReference>
<name>A0ABU8J332_9BURK</name>
<proteinExistence type="predicted"/>
<protein>
    <submittedName>
        <fullName evidence="1">Uncharacterized protein</fullName>
    </submittedName>
</protein>
<gene>
    <name evidence="1" type="ORF">H3V53_34775</name>
</gene>
<comment type="caution">
    <text evidence="1">The sequence shown here is derived from an EMBL/GenBank/DDBJ whole genome shotgun (WGS) entry which is preliminary data.</text>
</comment>
<evidence type="ECO:0000313" key="2">
    <source>
        <dbReference type="Proteomes" id="UP001386437"/>
    </source>
</evidence>
<accession>A0ABU8J332</accession>
<dbReference type="Proteomes" id="UP001386437">
    <property type="component" value="Unassembled WGS sequence"/>
</dbReference>
<organism evidence="1 2">
    <name type="scientific">Paraburkholderia bengalensis</name>
    <dbReference type="NCBI Taxonomy" id="2747562"/>
    <lineage>
        <taxon>Bacteria</taxon>
        <taxon>Pseudomonadati</taxon>
        <taxon>Pseudomonadota</taxon>
        <taxon>Betaproteobacteria</taxon>
        <taxon>Burkholderiales</taxon>
        <taxon>Burkholderiaceae</taxon>
        <taxon>Paraburkholderia</taxon>
    </lineage>
</organism>
<sequence>MIDKLKAILVRIIEDIGESLGDDPLHVVKVGGVDRSPLFPHANPNSKEPFQRMADLRHMPLAGPQNARMPTVNRRRIMSVGAIFAVSRIRAFPFTAINVKTIPSRRRRRASGFVLQIGAFVLSAPGIPSERVSLVATTVALQ</sequence>
<keyword evidence="2" id="KW-1185">Reference proteome</keyword>